<name>A0ABR3H7U4_LOXSC</name>
<keyword evidence="3" id="KW-1185">Reference proteome</keyword>
<gene>
    <name evidence="2" type="ORF">ABMA27_009399</name>
</gene>
<organism evidence="2 3">
    <name type="scientific">Loxostege sticticalis</name>
    <name type="common">Beet webworm moth</name>
    <dbReference type="NCBI Taxonomy" id="481309"/>
    <lineage>
        <taxon>Eukaryota</taxon>
        <taxon>Metazoa</taxon>
        <taxon>Ecdysozoa</taxon>
        <taxon>Arthropoda</taxon>
        <taxon>Hexapoda</taxon>
        <taxon>Insecta</taxon>
        <taxon>Pterygota</taxon>
        <taxon>Neoptera</taxon>
        <taxon>Endopterygota</taxon>
        <taxon>Lepidoptera</taxon>
        <taxon>Glossata</taxon>
        <taxon>Ditrysia</taxon>
        <taxon>Pyraloidea</taxon>
        <taxon>Crambidae</taxon>
        <taxon>Pyraustinae</taxon>
        <taxon>Loxostege</taxon>
    </lineage>
</organism>
<accession>A0ABR3H7U4</accession>
<feature type="compositionally biased region" description="Polar residues" evidence="1">
    <location>
        <begin position="105"/>
        <end position="115"/>
    </location>
</feature>
<proteinExistence type="predicted"/>
<protein>
    <submittedName>
        <fullName evidence="2">Uncharacterized protein</fullName>
    </submittedName>
</protein>
<feature type="region of interest" description="Disordered" evidence="1">
    <location>
        <begin position="90"/>
        <end position="133"/>
    </location>
</feature>
<comment type="caution">
    <text evidence="2">The sequence shown here is derived from an EMBL/GenBank/DDBJ whole genome shotgun (WGS) entry which is preliminary data.</text>
</comment>
<evidence type="ECO:0000313" key="3">
    <source>
        <dbReference type="Proteomes" id="UP001549920"/>
    </source>
</evidence>
<evidence type="ECO:0000256" key="1">
    <source>
        <dbReference type="SAM" id="MobiDB-lite"/>
    </source>
</evidence>
<dbReference type="EMBL" id="JBEUOH010000024">
    <property type="protein sequence ID" value="KAL0860861.1"/>
    <property type="molecule type" value="Genomic_DNA"/>
</dbReference>
<sequence length="133" mass="15353">MRSRYMCVFHSNPWVEARPKEVIPVPGWFNNVEGFVNVGTVEIIDALKKTKNKKKRKHLVKKGAKKLQKEEGKDKWSVFKLTKKKKKHKSKGNLLKFIKSKVNDNDSGVSQSNEKQPSRKSPVDIVVHIKMND</sequence>
<evidence type="ECO:0000313" key="2">
    <source>
        <dbReference type="EMBL" id="KAL0860861.1"/>
    </source>
</evidence>
<dbReference type="Proteomes" id="UP001549920">
    <property type="component" value="Unassembled WGS sequence"/>
</dbReference>
<reference evidence="2 3" key="1">
    <citation type="submission" date="2024-06" db="EMBL/GenBank/DDBJ databases">
        <title>A chromosome-level genome assembly of beet webworm, Loxostege sticticalis.</title>
        <authorList>
            <person name="Zhang Y."/>
        </authorList>
    </citation>
    <scope>NUCLEOTIDE SEQUENCE [LARGE SCALE GENOMIC DNA]</scope>
    <source>
        <strain evidence="2">AQ026</strain>
        <tissue evidence="2">Whole body</tissue>
    </source>
</reference>